<evidence type="ECO:0000313" key="2">
    <source>
        <dbReference type="Proteomes" id="UP000564677"/>
    </source>
</evidence>
<reference evidence="1 2" key="1">
    <citation type="submission" date="2020-03" db="EMBL/GenBank/DDBJ databases">
        <title>Genomic Encyclopedia of Type Strains, Phase IV (KMG-IV): sequencing the most valuable type-strain genomes for metagenomic binning, comparative biology and taxonomic classification.</title>
        <authorList>
            <person name="Goeker M."/>
        </authorList>
    </citation>
    <scope>NUCLEOTIDE SEQUENCE [LARGE SCALE GENOMIC DNA]</scope>
    <source>
        <strain evidence="1 2">DSM 4733</strain>
    </source>
</reference>
<protein>
    <submittedName>
        <fullName evidence="1">Uncharacterized protein</fullName>
    </submittedName>
</protein>
<accession>A0A7X5V3B3</accession>
<evidence type="ECO:0000313" key="1">
    <source>
        <dbReference type="EMBL" id="NIJ67128.1"/>
    </source>
</evidence>
<sequence>MTKATAIGFFRHSSEMPTSTDMMSCYQALLDTFHKLGVRPTYFSADDGIGRGGYKKFGGAFHKRVMEREIQGYRSVGLAANPEGSDAPGYDSFLSASFVFGPEAEEVYLAIVVHEPYLKFGTDACNALIAELAQLWRWDYGFGFERDADTHPEVYLVGGGSNLQSREDARRGQLWYAAYQPEQRRRRVRDIFPYNMVGPGHLAQILSNGETLREFIEVDPDSALDPLADNLWLWTVKSDRTEALRDKLRGSGLIISE</sequence>
<proteinExistence type="predicted"/>
<dbReference type="EMBL" id="JAASQV010000005">
    <property type="protein sequence ID" value="NIJ67128.1"/>
    <property type="molecule type" value="Genomic_DNA"/>
</dbReference>
<organism evidence="1 2">
    <name type="scientific">Sphingomonas leidyi</name>
    <dbReference type="NCBI Taxonomy" id="68569"/>
    <lineage>
        <taxon>Bacteria</taxon>
        <taxon>Pseudomonadati</taxon>
        <taxon>Pseudomonadota</taxon>
        <taxon>Alphaproteobacteria</taxon>
        <taxon>Sphingomonadales</taxon>
        <taxon>Sphingomonadaceae</taxon>
        <taxon>Sphingomonas</taxon>
    </lineage>
</organism>
<dbReference type="Proteomes" id="UP000564677">
    <property type="component" value="Unassembled WGS sequence"/>
</dbReference>
<gene>
    <name evidence="1" type="ORF">FHR20_004106</name>
</gene>
<comment type="caution">
    <text evidence="1">The sequence shown here is derived from an EMBL/GenBank/DDBJ whole genome shotgun (WGS) entry which is preliminary data.</text>
</comment>
<name>A0A7X5V3B3_9SPHN</name>
<dbReference type="RefSeq" id="WP_167301418.1">
    <property type="nucleotide sequence ID" value="NZ_JAASQV010000005.1"/>
</dbReference>
<dbReference type="AlphaFoldDB" id="A0A7X5V3B3"/>
<keyword evidence="2" id="KW-1185">Reference proteome</keyword>